<sequence>MECPGGTAIVGAFDMSLDAIKLLITYEHANCPPIDINKPCPGLNATALDFTRINIVKFTRFRDEVAITGKAATNCYKTWTTVEPFNVQIEKLKELEELLLSKGAVEGDVEKSQYERCVNEPDRMPRKDGLKVLVNHHLIQEKVEESHAKLPFDVSCLFGIEDLIRGKRSPDWYRENPAHIRDASTRMLQAFEGRPHLHCCNNGVPPKIGLKVKVYLFLPNDTYACLAGQVTEALPVPTEKELKRTKRTENPTLLYKRPCPVPFCQHGFDECLFSRSGSYSELLEKFGALHGQEVKCRLKFTRNLADGRDESVVAFFAGYTKFDATLRFTDGVENKWMMSNIAPVE</sequence>
<accession>K0S0V8</accession>
<dbReference type="Proteomes" id="UP000266841">
    <property type="component" value="Unassembled WGS sequence"/>
</dbReference>
<reference evidence="1 2" key="1">
    <citation type="journal article" date="2012" name="Genome Biol.">
        <title>Genome and low-iron response of an oceanic diatom adapted to chronic iron limitation.</title>
        <authorList>
            <person name="Lommer M."/>
            <person name="Specht M."/>
            <person name="Roy A.S."/>
            <person name="Kraemer L."/>
            <person name="Andreson R."/>
            <person name="Gutowska M.A."/>
            <person name="Wolf J."/>
            <person name="Bergner S.V."/>
            <person name="Schilhabel M.B."/>
            <person name="Klostermeier U.C."/>
            <person name="Beiko R.G."/>
            <person name="Rosenstiel P."/>
            <person name="Hippler M."/>
            <person name="Laroche J."/>
        </authorList>
    </citation>
    <scope>NUCLEOTIDE SEQUENCE [LARGE SCALE GENOMIC DNA]</scope>
    <source>
        <strain evidence="1 2">CCMP1005</strain>
    </source>
</reference>
<proteinExistence type="predicted"/>
<protein>
    <submittedName>
        <fullName evidence="1">Uncharacterized protein</fullName>
    </submittedName>
</protein>
<dbReference type="EMBL" id="AGNL01035461">
    <property type="protein sequence ID" value="EJK54676.1"/>
    <property type="molecule type" value="Genomic_DNA"/>
</dbReference>
<comment type="caution">
    <text evidence="1">The sequence shown here is derived from an EMBL/GenBank/DDBJ whole genome shotgun (WGS) entry which is preliminary data.</text>
</comment>
<organism evidence="1 2">
    <name type="scientific">Thalassiosira oceanica</name>
    <name type="common">Marine diatom</name>
    <dbReference type="NCBI Taxonomy" id="159749"/>
    <lineage>
        <taxon>Eukaryota</taxon>
        <taxon>Sar</taxon>
        <taxon>Stramenopiles</taxon>
        <taxon>Ochrophyta</taxon>
        <taxon>Bacillariophyta</taxon>
        <taxon>Coscinodiscophyceae</taxon>
        <taxon>Thalassiosirophycidae</taxon>
        <taxon>Thalassiosirales</taxon>
        <taxon>Thalassiosiraceae</taxon>
        <taxon>Thalassiosira</taxon>
    </lineage>
</organism>
<gene>
    <name evidence="1" type="ORF">THAOC_25676</name>
</gene>
<name>K0S0V8_THAOC</name>
<evidence type="ECO:0000313" key="1">
    <source>
        <dbReference type="EMBL" id="EJK54676.1"/>
    </source>
</evidence>
<dbReference type="AlphaFoldDB" id="K0S0V8"/>
<evidence type="ECO:0000313" key="2">
    <source>
        <dbReference type="Proteomes" id="UP000266841"/>
    </source>
</evidence>
<keyword evidence="2" id="KW-1185">Reference proteome</keyword>